<keyword evidence="6" id="KW-1185">Reference proteome</keyword>
<dbReference type="NCBIfam" id="TIGR00254">
    <property type="entry name" value="GGDEF"/>
    <property type="match status" value="1"/>
</dbReference>
<dbReference type="InterPro" id="IPR000160">
    <property type="entry name" value="GGDEF_dom"/>
</dbReference>
<proteinExistence type="predicted"/>
<dbReference type="InterPro" id="IPR043128">
    <property type="entry name" value="Rev_trsase/Diguanyl_cyclase"/>
</dbReference>
<evidence type="ECO:0000256" key="3">
    <source>
        <dbReference type="ARBA" id="ARBA00023163"/>
    </source>
</evidence>
<keyword evidence="2" id="KW-0238">DNA-binding</keyword>
<accession>A0A7W8G8V1</accession>
<dbReference type="InterPro" id="IPR028082">
    <property type="entry name" value="Peripla_BP_I"/>
</dbReference>
<organism evidence="5 6">
    <name type="scientific">Treponema ruminis</name>
    <dbReference type="NCBI Taxonomy" id="744515"/>
    <lineage>
        <taxon>Bacteria</taxon>
        <taxon>Pseudomonadati</taxon>
        <taxon>Spirochaetota</taxon>
        <taxon>Spirochaetia</taxon>
        <taxon>Spirochaetales</taxon>
        <taxon>Treponemataceae</taxon>
        <taxon>Treponema</taxon>
    </lineage>
</organism>
<dbReference type="Gene3D" id="3.30.70.270">
    <property type="match status" value="1"/>
</dbReference>
<dbReference type="PANTHER" id="PTHR30146:SF24">
    <property type="entry name" value="XYLOSE OPERON REGULATORY PROTEIN"/>
    <property type="match status" value="1"/>
</dbReference>
<dbReference type="SUPFAM" id="SSF55073">
    <property type="entry name" value="Nucleotide cyclase"/>
    <property type="match status" value="1"/>
</dbReference>
<comment type="caution">
    <text evidence="5">The sequence shown here is derived from an EMBL/GenBank/DDBJ whole genome shotgun (WGS) entry which is preliminary data.</text>
</comment>
<dbReference type="EMBL" id="JACHFQ010000004">
    <property type="protein sequence ID" value="MBB5225895.1"/>
    <property type="molecule type" value="Genomic_DNA"/>
</dbReference>
<keyword evidence="1" id="KW-0805">Transcription regulation</keyword>
<dbReference type="RefSeq" id="WP_184658645.1">
    <property type="nucleotide sequence ID" value="NZ_CP031518.1"/>
</dbReference>
<protein>
    <submittedName>
        <fullName evidence="5">Diguanylate cyclase (GGDEF)-like protein</fullName>
    </submittedName>
</protein>
<evidence type="ECO:0000313" key="6">
    <source>
        <dbReference type="Proteomes" id="UP000518887"/>
    </source>
</evidence>
<evidence type="ECO:0000256" key="2">
    <source>
        <dbReference type="ARBA" id="ARBA00023125"/>
    </source>
</evidence>
<dbReference type="GO" id="GO:0000976">
    <property type="term" value="F:transcription cis-regulatory region binding"/>
    <property type="evidence" value="ECO:0007669"/>
    <property type="project" value="TreeGrafter"/>
</dbReference>
<dbReference type="GO" id="GO:0003700">
    <property type="term" value="F:DNA-binding transcription factor activity"/>
    <property type="evidence" value="ECO:0007669"/>
    <property type="project" value="TreeGrafter"/>
</dbReference>
<evidence type="ECO:0000313" key="5">
    <source>
        <dbReference type="EMBL" id="MBB5225895.1"/>
    </source>
</evidence>
<dbReference type="PROSITE" id="PS50887">
    <property type="entry name" value="GGDEF"/>
    <property type="match status" value="1"/>
</dbReference>
<dbReference type="SMART" id="SM00267">
    <property type="entry name" value="GGDEF"/>
    <property type="match status" value="1"/>
</dbReference>
<dbReference type="Pfam" id="PF00990">
    <property type="entry name" value="GGDEF"/>
    <property type="match status" value="1"/>
</dbReference>
<evidence type="ECO:0000259" key="4">
    <source>
        <dbReference type="PROSITE" id="PS50887"/>
    </source>
</evidence>
<dbReference type="CDD" id="cd06267">
    <property type="entry name" value="PBP1_LacI_sugar_binding-like"/>
    <property type="match status" value="1"/>
</dbReference>
<dbReference type="Gene3D" id="3.40.50.2300">
    <property type="match status" value="2"/>
</dbReference>
<dbReference type="AlphaFoldDB" id="A0A7W8G8V1"/>
<dbReference type="Pfam" id="PF13377">
    <property type="entry name" value="Peripla_BP_3"/>
    <property type="match status" value="1"/>
</dbReference>
<gene>
    <name evidence="5" type="ORF">HNP76_001263</name>
</gene>
<reference evidence="5 6" key="1">
    <citation type="submission" date="2020-08" db="EMBL/GenBank/DDBJ databases">
        <title>Genomic Encyclopedia of Type Strains, Phase IV (KMG-IV): sequencing the most valuable type-strain genomes for metagenomic binning, comparative biology and taxonomic classification.</title>
        <authorList>
            <person name="Goeker M."/>
        </authorList>
    </citation>
    <scope>NUCLEOTIDE SEQUENCE [LARGE SCALE GENOMIC DNA]</scope>
    <source>
        <strain evidence="5 6">DSM 103462</strain>
    </source>
</reference>
<dbReference type="InterPro" id="IPR029787">
    <property type="entry name" value="Nucleotide_cyclase"/>
</dbReference>
<evidence type="ECO:0000256" key="1">
    <source>
        <dbReference type="ARBA" id="ARBA00023015"/>
    </source>
</evidence>
<dbReference type="SUPFAM" id="SSF53822">
    <property type="entry name" value="Periplasmic binding protein-like I"/>
    <property type="match status" value="1"/>
</dbReference>
<feature type="domain" description="GGDEF" evidence="4">
    <location>
        <begin position="504"/>
        <end position="636"/>
    </location>
</feature>
<name>A0A7W8G8V1_9SPIR</name>
<keyword evidence="3" id="KW-0804">Transcription</keyword>
<dbReference type="InterPro" id="IPR046335">
    <property type="entry name" value="LacI/GalR-like_sensor"/>
</dbReference>
<dbReference type="CDD" id="cd01949">
    <property type="entry name" value="GGDEF"/>
    <property type="match status" value="1"/>
</dbReference>
<sequence length="641" mass="72959">MKRLALLVQDLDSDYFNFMLNGAKRYCDENGHRLYVYVIRGKNWTHGSFDYQLFSAVKLATKDNVDGILLATNTYCQYVPEEKREELVRDLCYLPLVSIGAKIPGLSSVVSENKLAFKEMLSHLVDVHHKKSIMLMLPKCSSVDIISRYESYLEFLKERGIPFDENKVVYADYIYEEAKDKIFKICSGKKADELWFDAIVTCSDDLAFGCLSALQELGISVPEEIAVTGFDNQYRCNYSFPSLSSIDQQMELQAYSAAALLVKKIENPLAEPEEISVPSLPVYRKSCGCPATRKGKILFNEEILLLRRKENLAHFHFFLQEMQASLSLDEFKAQLIWHLREYGIKSCVICLYDDPIYYERKDDFVLPDSARVLLAYNKDGVKTELERTKLDPHTEMSPKNFEFEPGKMIVVMSLFNTSFQYGYVLYTPGDVESRMHELLFSVTGIALASNRVLSLKDYETKRLASENQDLELASVTDALTGVLNRGGFIKFAEKAIEESLKKGMGGAVIYGDMDRLKLINDQFGHEMGDLAIKAEVGIFKKILAESDLIGRLGGDEFAMLVPGLDECGFVRLIRQLEYETQKYNETSSEPFKLSISLGVSYYSEKDKCLCGLLKAADEKQYEIKRLHHQQAEKIQKNKKNA</sequence>
<dbReference type="Proteomes" id="UP000518887">
    <property type="component" value="Unassembled WGS sequence"/>
</dbReference>
<dbReference type="PANTHER" id="PTHR30146">
    <property type="entry name" value="LACI-RELATED TRANSCRIPTIONAL REPRESSOR"/>
    <property type="match status" value="1"/>
</dbReference>